<dbReference type="PROSITE" id="PS50026">
    <property type="entry name" value="EGF_3"/>
    <property type="match status" value="3"/>
</dbReference>
<evidence type="ECO:0000256" key="3">
    <source>
        <dbReference type="ARBA" id="ARBA00022737"/>
    </source>
</evidence>
<dbReference type="InterPro" id="IPR013032">
    <property type="entry name" value="EGF-like_CS"/>
</dbReference>
<keyword evidence="3" id="KW-0677">Repeat</keyword>
<dbReference type="CDD" id="cd00054">
    <property type="entry name" value="EGF_CA"/>
    <property type="match status" value="1"/>
</dbReference>
<evidence type="ECO:0000256" key="1">
    <source>
        <dbReference type="ARBA" id="ARBA00022536"/>
    </source>
</evidence>
<dbReference type="PANTHER" id="PTHR12916">
    <property type="entry name" value="CYTOCHROME C OXIDASE POLYPEPTIDE VIC-2"/>
    <property type="match status" value="1"/>
</dbReference>
<dbReference type="PROSITE" id="PS00022">
    <property type="entry name" value="EGF_1"/>
    <property type="match status" value="3"/>
</dbReference>
<dbReference type="GO" id="GO:0007219">
    <property type="term" value="P:Notch signaling pathway"/>
    <property type="evidence" value="ECO:0007669"/>
    <property type="project" value="TreeGrafter"/>
</dbReference>
<feature type="domain" description="EGF-like" evidence="7">
    <location>
        <begin position="28"/>
        <end position="63"/>
    </location>
</feature>
<keyword evidence="5" id="KW-0325">Glycoprotein</keyword>
<dbReference type="SUPFAM" id="SSF57196">
    <property type="entry name" value="EGF/Laminin"/>
    <property type="match status" value="3"/>
</dbReference>
<protein>
    <submittedName>
        <fullName evidence="8">EGF-like domain-containing protein</fullName>
    </submittedName>
</protein>
<feature type="domain" description="EGF-like" evidence="7">
    <location>
        <begin position="112"/>
        <end position="148"/>
    </location>
</feature>
<sequence>LTSVHWCTSSLIIRCDEKVPKNVLAKCDACIDSPCKNSATCETKGGRGFLCKCLAGYHGKYCEDQIDACYGEPCLNGATCKVSAQLSCLCCQDGRFTCHCPRGFEGQRCEQNIDDCAHNKCQNGATCVDLINTYECKCPPLHIGQFCEEKVEFCSKKLNPCGNGGKCTRQADSYRLFHEFVVVPAP</sequence>
<evidence type="ECO:0000256" key="6">
    <source>
        <dbReference type="PROSITE-ProRule" id="PRU00076"/>
    </source>
</evidence>
<dbReference type="Pfam" id="PF12661">
    <property type="entry name" value="hEGF"/>
    <property type="match status" value="1"/>
</dbReference>
<dbReference type="GO" id="GO:0005509">
    <property type="term" value="F:calcium ion binding"/>
    <property type="evidence" value="ECO:0007669"/>
    <property type="project" value="InterPro"/>
</dbReference>
<dbReference type="AlphaFoldDB" id="A0A183D195"/>
<dbReference type="Pfam" id="PF00008">
    <property type="entry name" value="EGF"/>
    <property type="match status" value="1"/>
</dbReference>
<organism evidence="8">
    <name type="scientific">Gongylonema pulchrum</name>
    <dbReference type="NCBI Taxonomy" id="637853"/>
    <lineage>
        <taxon>Eukaryota</taxon>
        <taxon>Metazoa</taxon>
        <taxon>Ecdysozoa</taxon>
        <taxon>Nematoda</taxon>
        <taxon>Chromadorea</taxon>
        <taxon>Rhabditida</taxon>
        <taxon>Spirurina</taxon>
        <taxon>Spiruromorpha</taxon>
        <taxon>Spiruroidea</taxon>
        <taxon>Gongylonematidae</taxon>
        <taxon>Gongylonema</taxon>
    </lineage>
</organism>
<dbReference type="PROSITE" id="PS01186">
    <property type="entry name" value="EGF_2"/>
    <property type="match status" value="2"/>
</dbReference>
<dbReference type="InterPro" id="IPR000152">
    <property type="entry name" value="EGF-type_Asp/Asn_hydroxyl_site"/>
</dbReference>
<dbReference type="InterPro" id="IPR001881">
    <property type="entry name" value="EGF-like_Ca-bd_dom"/>
</dbReference>
<dbReference type="Gene3D" id="2.10.25.10">
    <property type="entry name" value="Laminin"/>
    <property type="match status" value="3"/>
</dbReference>
<dbReference type="FunFam" id="2.10.25.10:FF:000587">
    <property type="entry name" value="Slit 2"/>
    <property type="match status" value="1"/>
</dbReference>
<dbReference type="PROSITE" id="PS00010">
    <property type="entry name" value="ASX_HYDROXYL"/>
    <property type="match status" value="1"/>
</dbReference>
<feature type="disulfide bond" evidence="6">
    <location>
        <begin position="138"/>
        <end position="147"/>
    </location>
</feature>
<accession>A0A183D195</accession>
<evidence type="ECO:0000256" key="5">
    <source>
        <dbReference type="ARBA" id="ARBA00023180"/>
    </source>
</evidence>
<feature type="domain" description="EGF-like" evidence="7">
    <location>
        <begin position="65"/>
        <end position="110"/>
    </location>
</feature>
<dbReference type="PROSITE" id="PS01187">
    <property type="entry name" value="EGF_CA"/>
    <property type="match status" value="1"/>
</dbReference>
<dbReference type="SMART" id="SM00181">
    <property type="entry name" value="EGF"/>
    <property type="match status" value="3"/>
</dbReference>
<evidence type="ECO:0000259" key="7">
    <source>
        <dbReference type="PROSITE" id="PS50026"/>
    </source>
</evidence>
<feature type="disulfide bond" evidence="6">
    <location>
        <begin position="100"/>
        <end position="109"/>
    </location>
</feature>
<feature type="disulfide bond" evidence="6">
    <location>
        <begin position="53"/>
        <end position="62"/>
    </location>
</feature>
<dbReference type="SMART" id="SM00179">
    <property type="entry name" value="EGF_CA"/>
    <property type="match status" value="3"/>
</dbReference>
<dbReference type="FunFam" id="2.10.25.10:FF:000142">
    <property type="entry name" value="Crumbs cell polarity complex component 2"/>
    <property type="match status" value="1"/>
</dbReference>
<comment type="caution">
    <text evidence="6">Lacks conserved residue(s) required for the propagation of feature annotation.</text>
</comment>
<dbReference type="GO" id="GO:0005112">
    <property type="term" value="F:Notch binding"/>
    <property type="evidence" value="ECO:0007669"/>
    <property type="project" value="TreeGrafter"/>
</dbReference>
<proteinExistence type="predicted"/>
<dbReference type="WBParaSite" id="GPUH_0000249101-mRNA-1">
    <property type="protein sequence ID" value="GPUH_0000249101-mRNA-1"/>
    <property type="gene ID" value="GPUH_0000249101"/>
</dbReference>
<dbReference type="PANTHER" id="PTHR12916:SF4">
    <property type="entry name" value="UNINFLATABLE, ISOFORM C"/>
    <property type="match status" value="1"/>
</dbReference>
<dbReference type="InterPro" id="IPR000742">
    <property type="entry name" value="EGF"/>
</dbReference>
<dbReference type="InterPro" id="IPR018097">
    <property type="entry name" value="EGF_Ca-bd_CS"/>
</dbReference>
<keyword evidence="4 6" id="KW-1015">Disulfide bond</keyword>
<evidence type="ECO:0000313" key="8">
    <source>
        <dbReference type="WBParaSite" id="GPUH_0000249101-mRNA-1"/>
    </source>
</evidence>
<evidence type="ECO:0000256" key="4">
    <source>
        <dbReference type="ARBA" id="ARBA00023157"/>
    </source>
</evidence>
<keyword evidence="1 6" id="KW-0245">EGF-like domain</keyword>
<reference evidence="8" key="1">
    <citation type="submission" date="2016-06" db="UniProtKB">
        <authorList>
            <consortium name="WormBaseParasite"/>
        </authorList>
    </citation>
    <scope>IDENTIFICATION</scope>
</reference>
<name>A0A183D195_9BILA</name>
<evidence type="ECO:0000256" key="2">
    <source>
        <dbReference type="ARBA" id="ARBA00022729"/>
    </source>
</evidence>
<keyword evidence="2" id="KW-0732">Signal</keyword>